<accession>A0A1H1R7C5</accession>
<sequence>MSYFNLEELEVYQLAESFSDEIWVAVACWDYFAKDTVGKQMVRSADSISANIAEGYGRYHYKENRNFCYFSRGSIIETKGWLKKSRNRSLITEEEFSELFEKLQAIHLKLNAYMKFIGKAAKSEIKPD</sequence>
<reference evidence="1 2" key="1">
    <citation type="submission" date="2016-10" db="EMBL/GenBank/DDBJ databases">
        <authorList>
            <person name="de Groot N.N."/>
        </authorList>
    </citation>
    <scope>NUCLEOTIDE SEQUENCE [LARGE SCALE GENOMIC DNA]</scope>
    <source>
        <strain evidence="1 2">MP1X4</strain>
    </source>
</reference>
<dbReference type="InterPro" id="IPR012657">
    <property type="entry name" value="23S_rRNA-intervening_sequence"/>
</dbReference>
<organism evidence="1 2">
    <name type="scientific">Mucilaginibacter mallensis</name>
    <dbReference type="NCBI Taxonomy" id="652787"/>
    <lineage>
        <taxon>Bacteria</taxon>
        <taxon>Pseudomonadati</taxon>
        <taxon>Bacteroidota</taxon>
        <taxon>Sphingobacteriia</taxon>
        <taxon>Sphingobacteriales</taxon>
        <taxon>Sphingobacteriaceae</taxon>
        <taxon>Mucilaginibacter</taxon>
    </lineage>
</organism>
<dbReference type="Proteomes" id="UP000199679">
    <property type="component" value="Chromosome I"/>
</dbReference>
<evidence type="ECO:0000313" key="2">
    <source>
        <dbReference type="Proteomes" id="UP000199679"/>
    </source>
</evidence>
<name>A0A1H1R7C5_MUCMA</name>
<dbReference type="EMBL" id="LT629740">
    <property type="protein sequence ID" value="SDS31694.1"/>
    <property type="molecule type" value="Genomic_DNA"/>
</dbReference>
<dbReference type="InterPro" id="IPR036583">
    <property type="entry name" value="23S_rRNA_IVS_sf"/>
</dbReference>
<dbReference type="PANTHER" id="PTHR38471:SF2">
    <property type="entry name" value="FOUR HELIX BUNDLE PROTEIN"/>
    <property type="match status" value="1"/>
</dbReference>
<dbReference type="SUPFAM" id="SSF158446">
    <property type="entry name" value="IVS-encoded protein-like"/>
    <property type="match status" value="1"/>
</dbReference>
<proteinExistence type="predicted"/>
<dbReference type="OrthoDB" id="9811959at2"/>
<dbReference type="Pfam" id="PF05635">
    <property type="entry name" value="23S_rRNA_IVP"/>
    <property type="match status" value="1"/>
</dbReference>
<dbReference type="PANTHER" id="PTHR38471">
    <property type="entry name" value="FOUR HELIX BUNDLE PROTEIN"/>
    <property type="match status" value="1"/>
</dbReference>
<dbReference type="NCBIfam" id="TIGR02436">
    <property type="entry name" value="four helix bundle protein"/>
    <property type="match status" value="1"/>
</dbReference>
<dbReference type="Gene3D" id="1.20.1440.60">
    <property type="entry name" value="23S rRNA-intervening sequence"/>
    <property type="match status" value="1"/>
</dbReference>
<protein>
    <submittedName>
        <fullName evidence="1">Four helix bundle protein</fullName>
    </submittedName>
</protein>
<dbReference type="CDD" id="cd16377">
    <property type="entry name" value="23S_rRNA_IVP_like"/>
    <property type="match status" value="1"/>
</dbReference>
<dbReference type="AlphaFoldDB" id="A0A1H1R7C5"/>
<keyword evidence="2" id="KW-1185">Reference proteome</keyword>
<dbReference type="RefSeq" id="WP_091369807.1">
    <property type="nucleotide sequence ID" value="NZ_LT629740.1"/>
</dbReference>
<evidence type="ECO:0000313" key="1">
    <source>
        <dbReference type="EMBL" id="SDS31694.1"/>
    </source>
</evidence>
<gene>
    <name evidence="1" type="ORF">SAMN05216490_0936</name>
</gene>
<dbReference type="STRING" id="652787.SAMN05216490_0936"/>